<dbReference type="OrthoDB" id="9798081at2"/>
<dbReference type="Proteomes" id="UP000003987">
    <property type="component" value="Unassembled WGS sequence"/>
</dbReference>
<dbReference type="SUPFAM" id="SSF55729">
    <property type="entry name" value="Acyl-CoA N-acyltransferases (Nat)"/>
    <property type="match status" value="1"/>
</dbReference>
<dbReference type="GO" id="GO:0016747">
    <property type="term" value="F:acyltransferase activity, transferring groups other than amino-acyl groups"/>
    <property type="evidence" value="ECO:0007669"/>
    <property type="project" value="InterPro"/>
</dbReference>
<evidence type="ECO:0000313" key="6">
    <source>
        <dbReference type="Proteomes" id="UP000003987"/>
    </source>
</evidence>
<name>C7XVN9_9LACO</name>
<dbReference type="AlphaFoldDB" id="C7XVN9"/>
<dbReference type="InterPro" id="IPR051531">
    <property type="entry name" value="N-acetyltransferase"/>
</dbReference>
<dbReference type="PANTHER" id="PTHR43792">
    <property type="entry name" value="GNAT FAMILY, PUTATIVE (AFU_ORTHOLOGUE AFUA_3G00765)-RELATED-RELATED"/>
    <property type="match status" value="1"/>
</dbReference>
<evidence type="ECO:0000313" key="5">
    <source>
        <dbReference type="EMBL" id="EEU30405.1"/>
    </source>
</evidence>
<feature type="domain" description="N-acetyltransferase" evidence="4">
    <location>
        <begin position="11"/>
        <end position="152"/>
    </location>
</feature>
<keyword evidence="2" id="KW-0012">Acyltransferase</keyword>
<dbReference type="PROSITE" id="PS51186">
    <property type="entry name" value="GNAT"/>
    <property type="match status" value="1"/>
</dbReference>
<comment type="similarity">
    <text evidence="3">Belongs to the acetyltransferase family. RimJ subfamily.</text>
</comment>
<dbReference type="Gene3D" id="3.40.630.30">
    <property type="match status" value="1"/>
</dbReference>
<reference evidence="5 6" key="1">
    <citation type="submission" date="2009-06" db="EMBL/GenBank/DDBJ databases">
        <title>The Genome Sequence of Lactobacillus coleohominis strain 101-4-CHN.</title>
        <authorList>
            <consortium name="The Broad Institute Genome Sequencing Platform"/>
            <person name="Ward D."/>
            <person name="Young S.K."/>
            <person name="Zeng Q."/>
            <person name="Koehrsen M."/>
            <person name="Alvarado L."/>
            <person name="Berlin A."/>
            <person name="Borenstein D."/>
            <person name="Chen Z."/>
            <person name="Engels R."/>
            <person name="Freedman E."/>
            <person name="Gellesch M."/>
            <person name="Goldberg J."/>
            <person name="Griggs A."/>
            <person name="Gujja S."/>
            <person name="Heiman D."/>
            <person name="Hepburn T."/>
            <person name="Howarth C."/>
            <person name="Jen D."/>
            <person name="Larson L."/>
            <person name="Lewis B."/>
            <person name="Mehta T."/>
            <person name="Park D."/>
            <person name="Pearson M."/>
            <person name="Roberts A."/>
            <person name="Saif S."/>
            <person name="Shea T."/>
            <person name="Shenoy N."/>
            <person name="Sisk P."/>
            <person name="Stolte C."/>
            <person name="Sykes S."/>
            <person name="Walk T."/>
            <person name="White J."/>
            <person name="Yandava C."/>
            <person name="Liu Y."/>
            <person name="Xu Q."/>
            <person name="Lander E."/>
            <person name="Nusbaum C."/>
            <person name="Galagan J."/>
            <person name="Birren B."/>
        </authorList>
    </citation>
    <scope>NUCLEOTIDE SEQUENCE [LARGE SCALE GENOMIC DNA]</scope>
    <source>
        <strain evidence="5 6">101-4-CHN</strain>
    </source>
</reference>
<dbReference type="EMBL" id="GG698803">
    <property type="protein sequence ID" value="EEU30405.1"/>
    <property type="molecule type" value="Genomic_DNA"/>
</dbReference>
<evidence type="ECO:0000259" key="4">
    <source>
        <dbReference type="PROSITE" id="PS51186"/>
    </source>
</evidence>
<dbReference type="PANTHER" id="PTHR43792:SF8">
    <property type="entry name" value="[RIBOSOMAL PROTEIN US5]-ALANINE N-ACETYLTRANSFERASE"/>
    <property type="match status" value="1"/>
</dbReference>
<dbReference type="InterPro" id="IPR016181">
    <property type="entry name" value="Acyl_CoA_acyltransferase"/>
</dbReference>
<protein>
    <submittedName>
        <fullName evidence="5">Acetyltransferase, GNAT family</fullName>
    </submittedName>
</protein>
<gene>
    <name evidence="5" type="ORF">HMPREF0501_00783</name>
</gene>
<keyword evidence="1 5" id="KW-0808">Transferase</keyword>
<evidence type="ECO:0000256" key="3">
    <source>
        <dbReference type="ARBA" id="ARBA00038502"/>
    </source>
</evidence>
<proteinExistence type="inferred from homology"/>
<sequence>MEKQQNLKLIIHAKRLMAQDTTAVLKLLNTSGAAKKAGLKIMGNAAVQRWALSNWFADDELYGIFDDQKLIGIIAIFCNDNNGELGYFIEPVYQNHHIMTRMLSKVLQRTACHTLFAQTTIDNRASQRVLENNHFQKENVELTSVQYRWVNA</sequence>
<dbReference type="Pfam" id="PF13302">
    <property type="entry name" value="Acetyltransf_3"/>
    <property type="match status" value="1"/>
</dbReference>
<dbReference type="InterPro" id="IPR000182">
    <property type="entry name" value="GNAT_dom"/>
</dbReference>
<evidence type="ECO:0000256" key="2">
    <source>
        <dbReference type="ARBA" id="ARBA00023315"/>
    </source>
</evidence>
<dbReference type="HOGENOM" id="CLU_1720002_0_0_9"/>
<evidence type="ECO:0000256" key="1">
    <source>
        <dbReference type="ARBA" id="ARBA00022679"/>
    </source>
</evidence>
<accession>C7XVN9</accession>
<dbReference type="RefSeq" id="WP_006916590.1">
    <property type="nucleotide sequence ID" value="NZ_GG698803.1"/>
</dbReference>
<keyword evidence="6" id="KW-1185">Reference proteome</keyword>
<dbReference type="STRING" id="575594.HMPREF0501_00783"/>
<organism evidence="5 6">
    <name type="scientific">Limosilactobacillus coleohominis 101-4-CHN</name>
    <dbReference type="NCBI Taxonomy" id="575594"/>
    <lineage>
        <taxon>Bacteria</taxon>
        <taxon>Bacillati</taxon>
        <taxon>Bacillota</taxon>
        <taxon>Bacilli</taxon>
        <taxon>Lactobacillales</taxon>
        <taxon>Lactobacillaceae</taxon>
        <taxon>Limosilactobacillus</taxon>
    </lineage>
</organism>